<evidence type="ECO:0000313" key="5">
    <source>
        <dbReference type="Proteomes" id="UP000053831"/>
    </source>
</evidence>
<keyword evidence="3" id="KW-0560">Oxidoreductase</keyword>
<evidence type="ECO:0000313" key="4">
    <source>
        <dbReference type="EMBL" id="KOS17062.1"/>
    </source>
</evidence>
<dbReference type="OrthoDB" id="9876299at2759"/>
<evidence type="ECO:0000256" key="2">
    <source>
        <dbReference type="ARBA" id="ARBA00022857"/>
    </source>
</evidence>
<sequence length="252" mass="26818">MIAPPPTIVLITGAGRGIGKALTAGYLSLPNHTVIGTIRDSKQTAELRGLSTASNSRLLLVNIESSCPTDPQRAVKEIQAMGIHHLDIVIANSAVCPAMVPLDLADANVISSTFNINTLAPILLFQAVKPMLERSMDPKWVSVSSSAGSVAYMKANDTAFSGAYGLSKAAMNWFTVGLHSANKFLTAFVIHPGFVPSDMGIHAAKYAGVEAPPETIEDSYINTIDVSKIARATREETSGKFINVIDRTVVPW</sequence>
<dbReference type="EMBL" id="LGSR01000028">
    <property type="protein sequence ID" value="KOS17062.1"/>
    <property type="molecule type" value="Genomic_DNA"/>
</dbReference>
<dbReference type="InterPro" id="IPR036291">
    <property type="entry name" value="NAD(P)-bd_dom_sf"/>
</dbReference>
<protein>
    <submittedName>
        <fullName evidence="4">Norsolorinic acid ketoreductase</fullName>
    </submittedName>
</protein>
<keyword evidence="2" id="KW-0521">NADP</keyword>
<dbReference type="Gene3D" id="3.40.50.720">
    <property type="entry name" value="NAD(P)-binding Rossmann-like Domain"/>
    <property type="match status" value="1"/>
</dbReference>
<dbReference type="InterPro" id="IPR002347">
    <property type="entry name" value="SDR_fam"/>
</dbReference>
<evidence type="ECO:0000256" key="1">
    <source>
        <dbReference type="ARBA" id="ARBA00006484"/>
    </source>
</evidence>
<gene>
    <name evidence="4" type="ORF">ESCO_005885</name>
</gene>
<organism evidence="4 5">
    <name type="scientific">Escovopsis weberi</name>
    <dbReference type="NCBI Taxonomy" id="150374"/>
    <lineage>
        <taxon>Eukaryota</taxon>
        <taxon>Fungi</taxon>
        <taxon>Dikarya</taxon>
        <taxon>Ascomycota</taxon>
        <taxon>Pezizomycotina</taxon>
        <taxon>Sordariomycetes</taxon>
        <taxon>Hypocreomycetidae</taxon>
        <taxon>Hypocreales</taxon>
        <taxon>Hypocreaceae</taxon>
        <taxon>Escovopsis</taxon>
    </lineage>
</organism>
<dbReference type="Proteomes" id="UP000053831">
    <property type="component" value="Unassembled WGS sequence"/>
</dbReference>
<evidence type="ECO:0000256" key="3">
    <source>
        <dbReference type="ARBA" id="ARBA00023002"/>
    </source>
</evidence>
<dbReference type="PRINTS" id="PR00081">
    <property type="entry name" value="GDHRDH"/>
</dbReference>
<dbReference type="AlphaFoldDB" id="A0A0M9VRW0"/>
<comment type="caution">
    <text evidence="4">The sequence shown here is derived from an EMBL/GenBank/DDBJ whole genome shotgun (WGS) entry which is preliminary data.</text>
</comment>
<keyword evidence="5" id="KW-1185">Reference proteome</keyword>
<dbReference type="Pfam" id="PF00106">
    <property type="entry name" value="adh_short"/>
    <property type="match status" value="1"/>
</dbReference>
<reference evidence="4 5" key="1">
    <citation type="submission" date="2015-07" db="EMBL/GenBank/DDBJ databases">
        <title>The genome of the fungus Escovopsis weberi, a specialized disease agent of ant agriculture.</title>
        <authorList>
            <person name="de Man T.J."/>
            <person name="Stajich J.E."/>
            <person name="Kubicek C.P."/>
            <person name="Chenthamara K."/>
            <person name="Atanasova L."/>
            <person name="Druzhinina I.S."/>
            <person name="Birnbaum S."/>
            <person name="Barribeau S.M."/>
            <person name="Teiling C."/>
            <person name="Suen G."/>
            <person name="Currie C."/>
            <person name="Gerardo N.M."/>
        </authorList>
    </citation>
    <scope>NUCLEOTIDE SEQUENCE [LARGE SCALE GENOMIC DNA]</scope>
</reference>
<proteinExistence type="inferred from homology"/>
<accession>A0A0M9VRW0</accession>
<dbReference type="GO" id="GO:0016491">
    <property type="term" value="F:oxidoreductase activity"/>
    <property type="evidence" value="ECO:0007669"/>
    <property type="project" value="UniProtKB-KW"/>
</dbReference>
<name>A0A0M9VRW0_ESCWE</name>
<comment type="similarity">
    <text evidence="1">Belongs to the short-chain dehydrogenases/reductases (SDR) family.</text>
</comment>
<dbReference type="PANTHER" id="PTHR43544">
    <property type="entry name" value="SHORT-CHAIN DEHYDROGENASE/REDUCTASE"/>
    <property type="match status" value="1"/>
</dbReference>
<dbReference type="SUPFAM" id="SSF51735">
    <property type="entry name" value="NAD(P)-binding Rossmann-fold domains"/>
    <property type="match status" value="1"/>
</dbReference>
<dbReference type="InterPro" id="IPR051468">
    <property type="entry name" value="Fungal_SecMetab_SDRs"/>
</dbReference>
<dbReference type="PANTHER" id="PTHR43544:SF7">
    <property type="entry name" value="NADB-LER2"/>
    <property type="match status" value="1"/>
</dbReference>
<dbReference type="GO" id="GO:0005737">
    <property type="term" value="C:cytoplasm"/>
    <property type="evidence" value="ECO:0007669"/>
    <property type="project" value="TreeGrafter"/>
</dbReference>